<evidence type="ECO:0000313" key="3">
    <source>
        <dbReference type="Proteomes" id="UP000803844"/>
    </source>
</evidence>
<dbReference type="PANTHER" id="PTHR42070">
    <property type="entry name" value="FILAMENT ASSOCIATED PROTEIN, PUTATIVE (AFU_ORTHOLOGUE AFUA_8G06630)-RELATED"/>
    <property type="match status" value="1"/>
</dbReference>
<keyword evidence="3" id="KW-1185">Reference proteome</keyword>
<dbReference type="PANTHER" id="PTHR42070:SF1">
    <property type="entry name" value="FILAMENT ASSOCIATED PROTEIN, PUTATIVE (AFU_ORTHOLOGUE AFUA_8G06630)-RELATED"/>
    <property type="match status" value="1"/>
</dbReference>
<dbReference type="AlphaFoldDB" id="A0A9P4YB33"/>
<evidence type="ECO:0008006" key="4">
    <source>
        <dbReference type="Google" id="ProtNLM"/>
    </source>
</evidence>
<sequence length="227" mass="24875">MDKWSLKPTDHNTIRTRNNQRRHRARVKSRLEDLEKRLEEADARLEAALSTISVLTAELEDLRARGTQTLHRQSLFPRCAGPSPPVPATAPVVIPDTHYEKDPQKVSDPSEPSVLQHNVPVTSISSDPAGQATARTVTPTPDEIIDDDDGSNCNCQTLPPSGPGESTIACTSAFQIVEQQNLSGAVEVAMVRAWLGPGFRRALRPGEACRVETNRLFELLDHITSSS</sequence>
<name>A0A9P4YB33_CRYP1</name>
<feature type="region of interest" description="Disordered" evidence="1">
    <location>
        <begin position="1"/>
        <end position="22"/>
    </location>
</feature>
<dbReference type="OrthoDB" id="4505928at2759"/>
<dbReference type="EMBL" id="MU032344">
    <property type="protein sequence ID" value="KAF3769765.1"/>
    <property type="molecule type" value="Genomic_DNA"/>
</dbReference>
<gene>
    <name evidence="2" type="ORF">M406DRAFT_66236</name>
</gene>
<evidence type="ECO:0000256" key="1">
    <source>
        <dbReference type="SAM" id="MobiDB-lite"/>
    </source>
</evidence>
<proteinExistence type="predicted"/>
<protein>
    <recommendedName>
        <fullName evidence="4">BZIP domain-containing protein</fullName>
    </recommendedName>
</protein>
<accession>A0A9P4YB33</accession>
<feature type="compositionally biased region" description="Basic and acidic residues" evidence="1">
    <location>
        <begin position="1"/>
        <end position="13"/>
    </location>
</feature>
<comment type="caution">
    <text evidence="2">The sequence shown here is derived from an EMBL/GenBank/DDBJ whole genome shotgun (WGS) entry which is preliminary data.</text>
</comment>
<dbReference type="GeneID" id="63842111"/>
<dbReference type="CDD" id="cd14688">
    <property type="entry name" value="bZIP_YAP"/>
    <property type="match status" value="1"/>
</dbReference>
<dbReference type="RefSeq" id="XP_040780726.1">
    <property type="nucleotide sequence ID" value="XM_040924982.1"/>
</dbReference>
<reference evidence="2" key="1">
    <citation type="journal article" date="2020" name="Phytopathology">
        <title>Genome sequence of the chestnut blight fungus Cryphonectria parasitica EP155: A fundamental resource for an archetypical invasive plant pathogen.</title>
        <authorList>
            <person name="Crouch J.A."/>
            <person name="Dawe A."/>
            <person name="Aerts A."/>
            <person name="Barry K."/>
            <person name="Churchill A.C.L."/>
            <person name="Grimwood J."/>
            <person name="Hillman B."/>
            <person name="Milgroom M.G."/>
            <person name="Pangilinan J."/>
            <person name="Smith M."/>
            <person name="Salamov A."/>
            <person name="Schmutz J."/>
            <person name="Yadav J."/>
            <person name="Grigoriev I.V."/>
            <person name="Nuss D."/>
        </authorList>
    </citation>
    <scope>NUCLEOTIDE SEQUENCE</scope>
    <source>
        <strain evidence="2">EP155</strain>
    </source>
</reference>
<evidence type="ECO:0000313" key="2">
    <source>
        <dbReference type="EMBL" id="KAF3769765.1"/>
    </source>
</evidence>
<organism evidence="2 3">
    <name type="scientific">Cryphonectria parasitica (strain ATCC 38755 / EP155)</name>
    <dbReference type="NCBI Taxonomy" id="660469"/>
    <lineage>
        <taxon>Eukaryota</taxon>
        <taxon>Fungi</taxon>
        <taxon>Dikarya</taxon>
        <taxon>Ascomycota</taxon>
        <taxon>Pezizomycotina</taxon>
        <taxon>Sordariomycetes</taxon>
        <taxon>Sordariomycetidae</taxon>
        <taxon>Diaporthales</taxon>
        <taxon>Cryphonectriaceae</taxon>
        <taxon>Cryphonectria-Endothia species complex</taxon>
        <taxon>Cryphonectria</taxon>
    </lineage>
</organism>
<dbReference type="Proteomes" id="UP000803844">
    <property type="component" value="Unassembled WGS sequence"/>
</dbReference>